<keyword evidence="5" id="KW-0413">Isomerase</keyword>
<evidence type="ECO:0000256" key="11">
    <source>
        <dbReference type="ARBA" id="ARBA00041912"/>
    </source>
</evidence>
<comment type="caution">
    <text evidence="13">The sequence shown here is derived from an EMBL/GenBank/DDBJ whole genome shotgun (WGS) entry which is preliminary data.</text>
</comment>
<dbReference type="Gene3D" id="3.30.429.10">
    <property type="entry name" value="Macrophage Migration Inhibitory Factor"/>
    <property type="match status" value="1"/>
</dbReference>
<evidence type="ECO:0000256" key="4">
    <source>
        <dbReference type="ARBA" id="ARBA00022525"/>
    </source>
</evidence>
<dbReference type="PANTHER" id="PTHR11954">
    <property type="entry name" value="D-DOPACHROME DECARBOXYLASE"/>
    <property type="match status" value="1"/>
</dbReference>
<dbReference type="EC" id="5.3.3.12" evidence="8"/>
<evidence type="ECO:0000256" key="6">
    <source>
        <dbReference type="ARBA" id="ARBA00036735"/>
    </source>
</evidence>
<evidence type="ECO:0000256" key="5">
    <source>
        <dbReference type="ARBA" id="ARBA00023235"/>
    </source>
</evidence>
<comment type="similarity">
    <text evidence="2">Belongs to the MIF family.</text>
</comment>
<evidence type="ECO:0000256" key="8">
    <source>
        <dbReference type="ARBA" id="ARBA00038932"/>
    </source>
</evidence>
<sequence length="124" mass="13660">MPCLTILTNVPRSKIPTDFVNKIMPLLSRVVGKEIDKFTCIISGDCQVSFGGESTKPGAVATLESIGNLNPQQNRVIVKELSDFLDKEINVKPDRFFLSLYDVPSSNIGRFGDTSEARLKLSIN</sequence>
<dbReference type="InterPro" id="IPR001398">
    <property type="entry name" value="Macrophage_inhib_fac"/>
</dbReference>
<gene>
    <name evidence="13" type="ORF">ABMA27_000162</name>
</gene>
<dbReference type="InterPro" id="IPR014347">
    <property type="entry name" value="Tautomerase/MIF_sf"/>
</dbReference>
<organism evidence="13 14">
    <name type="scientific">Loxostege sticticalis</name>
    <name type="common">Beet webworm moth</name>
    <dbReference type="NCBI Taxonomy" id="481309"/>
    <lineage>
        <taxon>Eukaryota</taxon>
        <taxon>Metazoa</taxon>
        <taxon>Ecdysozoa</taxon>
        <taxon>Arthropoda</taxon>
        <taxon>Hexapoda</taxon>
        <taxon>Insecta</taxon>
        <taxon>Pterygota</taxon>
        <taxon>Neoptera</taxon>
        <taxon>Endopterygota</taxon>
        <taxon>Lepidoptera</taxon>
        <taxon>Glossata</taxon>
        <taxon>Ditrysia</taxon>
        <taxon>Pyraloidea</taxon>
        <taxon>Crambidae</taxon>
        <taxon>Pyraustinae</taxon>
        <taxon>Loxostege</taxon>
    </lineage>
</organism>
<keyword evidence="4" id="KW-0964">Secreted</keyword>
<protein>
    <recommendedName>
        <fullName evidence="12">L-dopachrome isomerase</fullName>
        <ecNumber evidence="9">5.3.2.1</ecNumber>
        <ecNumber evidence="8">5.3.3.12</ecNumber>
    </recommendedName>
    <alternativeName>
        <fullName evidence="10">L-dopachrome tautomerase</fullName>
    </alternativeName>
    <alternativeName>
        <fullName evidence="11">Phenylpyruvate tautomerase</fullName>
    </alternativeName>
</protein>
<keyword evidence="14" id="KW-1185">Reference proteome</keyword>
<proteinExistence type="inferred from homology"/>
<evidence type="ECO:0000256" key="12">
    <source>
        <dbReference type="ARBA" id="ARBA00042730"/>
    </source>
</evidence>
<evidence type="ECO:0000256" key="10">
    <source>
        <dbReference type="ARBA" id="ARBA00041631"/>
    </source>
</evidence>
<evidence type="ECO:0000313" key="13">
    <source>
        <dbReference type="EMBL" id="KAL0902242.1"/>
    </source>
</evidence>
<name>A0ABR3IME4_LOXSC</name>
<evidence type="ECO:0000256" key="3">
    <source>
        <dbReference type="ARBA" id="ARBA00022514"/>
    </source>
</evidence>
<dbReference type="PANTHER" id="PTHR11954:SF6">
    <property type="entry name" value="MACROPHAGE MIGRATION INHIBITORY FACTOR"/>
    <property type="match status" value="1"/>
</dbReference>
<evidence type="ECO:0000256" key="1">
    <source>
        <dbReference type="ARBA" id="ARBA00004613"/>
    </source>
</evidence>
<comment type="subcellular location">
    <subcellularLocation>
        <location evidence="1">Secreted</location>
    </subcellularLocation>
</comment>
<keyword evidence="3" id="KW-0202">Cytokine</keyword>
<comment type="catalytic activity">
    <reaction evidence="6">
        <text>3-phenylpyruvate = enol-phenylpyruvate</text>
        <dbReference type="Rhea" id="RHEA:17097"/>
        <dbReference type="ChEBI" id="CHEBI:16815"/>
        <dbReference type="ChEBI" id="CHEBI:18005"/>
        <dbReference type="EC" id="5.3.2.1"/>
    </reaction>
</comment>
<evidence type="ECO:0000256" key="9">
    <source>
        <dbReference type="ARBA" id="ARBA00039086"/>
    </source>
</evidence>
<dbReference type="SUPFAM" id="SSF55331">
    <property type="entry name" value="Tautomerase/MIF"/>
    <property type="match status" value="1"/>
</dbReference>
<reference evidence="13 14" key="1">
    <citation type="submission" date="2024-06" db="EMBL/GenBank/DDBJ databases">
        <title>A chromosome-level genome assembly of beet webworm, Loxostege sticticalis.</title>
        <authorList>
            <person name="Zhang Y."/>
        </authorList>
    </citation>
    <scope>NUCLEOTIDE SEQUENCE [LARGE SCALE GENOMIC DNA]</scope>
    <source>
        <strain evidence="13">AQ026</strain>
        <tissue evidence="13">Whole body</tissue>
    </source>
</reference>
<dbReference type="EC" id="5.3.2.1" evidence="9"/>
<dbReference type="Proteomes" id="UP001549920">
    <property type="component" value="Unassembled WGS sequence"/>
</dbReference>
<accession>A0ABR3IME4</accession>
<evidence type="ECO:0000256" key="7">
    <source>
        <dbReference type="ARBA" id="ARBA00036823"/>
    </source>
</evidence>
<dbReference type="EMBL" id="JBEUOH010000001">
    <property type="protein sequence ID" value="KAL0902242.1"/>
    <property type="molecule type" value="Genomic_DNA"/>
</dbReference>
<evidence type="ECO:0000256" key="2">
    <source>
        <dbReference type="ARBA" id="ARBA00005851"/>
    </source>
</evidence>
<evidence type="ECO:0000313" key="14">
    <source>
        <dbReference type="Proteomes" id="UP001549920"/>
    </source>
</evidence>
<comment type="catalytic activity">
    <reaction evidence="7">
        <text>L-dopachrome = 5,6-dihydroxyindole-2-carboxylate</text>
        <dbReference type="Rhea" id="RHEA:13041"/>
        <dbReference type="ChEBI" id="CHEBI:16875"/>
        <dbReference type="ChEBI" id="CHEBI:57509"/>
        <dbReference type="EC" id="5.3.3.12"/>
    </reaction>
</comment>
<dbReference type="Pfam" id="PF01187">
    <property type="entry name" value="MIF"/>
    <property type="match status" value="1"/>
</dbReference>